<feature type="compositionally biased region" description="Low complexity" evidence="1">
    <location>
        <begin position="177"/>
        <end position="188"/>
    </location>
</feature>
<comment type="caution">
    <text evidence="3">The sequence shown here is derived from an EMBL/GenBank/DDBJ whole genome shotgun (WGS) entry which is preliminary data.</text>
</comment>
<evidence type="ECO:0000313" key="4">
    <source>
        <dbReference type="Proteomes" id="UP001519924"/>
    </source>
</evidence>
<dbReference type="PANTHER" id="PTHR43433:SF8">
    <property type="entry name" value="BIFUNCTIONAL LIPASE_ADENYLATE CYCLASE LIPJ"/>
    <property type="match status" value="1"/>
</dbReference>
<keyword evidence="4" id="KW-1185">Reference proteome</keyword>
<dbReference type="SUPFAM" id="SSF53474">
    <property type="entry name" value="alpha/beta-Hydrolases"/>
    <property type="match status" value="1"/>
</dbReference>
<feature type="domain" description="AB hydrolase-1" evidence="2">
    <location>
        <begin position="29"/>
        <end position="138"/>
    </location>
</feature>
<dbReference type="InterPro" id="IPR029058">
    <property type="entry name" value="AB_hydrolase_fold"/>
</dbReference>
<evidence type="ECO:0000313" key="3">
    <source>
        <dbReference type="EMBL" id="MBW8270119.1"/>
    </source>
</evidence>
<feature type="region of interest" description="Disordered" evidence="1">
    <location>
        <begin position="168"/>
        <end position="197"/>
    </location>
</feature>
<evidence type="ECO:0000256" key="1">
    <source>
        <dbReference type="SAM" id="MobiDB-lite"/>
    </source>
</evidence>
<dbReference type="RefSeq" id="WP_220117867.1">
    <property type="nucleotide sequence ID" value="NZ_JAHZUY010000031.1"/>
</dbReference>
<protein>
    <submittedName>
        <fullName evidence="3">Alpha/beta hydrolase</fullName>
    </submittedName>
</protein>
<dbReference type="PANTHER" id="PTHR43433">
    <property type="entry name" value="HYDROLASE, ALPHA/BETA FOLD FAMILY PROTEIN"/>
    <property type="match status" value="1"/>
</dbReference>
<name>A0ABS7F3H1_9PROT</name>
<keyword evidence="3" id="KW-0378">Hydrolase</keyword>
<dbReference type="Pfam" id="PF00561">
    <property type="entry name" value="Abhydrolase_1"/>
    <property type="match status" value="1"/>
</dbReference>
<dbReference type="GO" id="GO:0016787">
    <property type="term" value="F:hydrolase activity"/>
    <property type="evidence" value="ECO:0007669"/>
    <property type="project" value="UniProtKB-KW"/>
</dbReference>
<accession>A0ABS7F3H1</accession>
<reference evidence="3 4" key="1">
    <citation type="submission" date="2021-08" db="EMBL/GenBank/DDBJ databases">
        <title>Caldovatus sediminis gen. nov., sp. nov., a moderately thermophilic bacterium isolated from a hot spring.</title>
        <authorList>
            <person name="Hu C.-J."/>
            <person name="Li W.-J."/>
            <person name="Xian W.-D."/>
        </authorList>
    </citation>
    <scope>NUCLEOTIDE SEQUENCE [LARGE SCALE GENOMIC DNA]</scope>
    <source>
        <strain evidence="3 4">SYSU G05006</strain>
    </source>
</reference>
<dbReference type="Proteomes" id="UP001519924">
    <property type="component" value="Unassembled WGS sequence"/>
</dbReference>
<proteinExistence type="predicted"/>
<sequence>MPRPETRYARSSDGAHIAWQTHGAGPLDLVFVHGFVSNLELHWEEPGLARFLARLGGFARVVRFAKRGTGLSDPVADLPSLETRMDDVRAVADAAGVERAVLLGGSEGGPMSMPFAAAWPERVRALVLYGSYAHFHPAVLPPDRLEAFVPVSTPSGAAAPRCAISRRDGWTIPPAAPGGRASSGSAPARAPPSRWPA</sequence>
<dbReference type="EMBL" id="JAHZUY010000031">
    <property type="protein sequence ID" value="MBW8270119.1"/>
    <property type="molecule type" value="Genomic_DNA"/>
</dbReference>
<gene>
    <name evidence="3" type="ORF">K1J50_11545</name>
</gene>
<organism evidence="3 4">
    <name type="scientific">Caldovatus aquaticus</name>
    <dbReference type="NCBI Taxonomy" id="2865671"/>
    <lineage>
        <taxon>Bacteria</taxon>
        <taxon>Pseudomonadati</taxon>
        <taxon>Pseudomonadota</taxon>
        <taxon>Alphaproteobacteria</taxon>
        <taxon>Acetobacterales</taxon>
        <taxon>Roseomonadaceae</taxon>
        <taxon>Caldovatus</taxon>
    </lineage>
</organism>
<evidence type="ECO:0000259" key="2">
    <source>
        <dbReference type="Pfam" id="PF00561"/>
    </source>
</evidence>
<dbReference type="InterPro" id="IPR050471">
    <property type="entry name" value="AB_hydrolase"/>
</dbReference>
<dbReference type="InterPro" id="IPR000073">
    <property type="entry name" value="AB_hydrolase_1"/>
</dbReference>
<dbReference type="Gene3D" id="3.40.50.1820">
    <property type="entry name" value="alpha/beta hydrolase"/>
    <property type="match status" value="1"/>
</dbReference>